<reference evidence="2" key="1">
    <citation type="submission" date="2021-02" db="EMBL/GenBank/DDBJ databases">
        <authorList>
            <person name="Nowell W R."/>
        </authorList>
    </citation>
    <scope>NUCLEOTIDE SEQUENCE</scope>
</reference>
<dbReference type="SUPFAM" id="SSF54236">
    <property type="entry name" value="Ubiquitin-like"/>
    <property type="match status" value="1"/>
</dbReference>
<name>A0A8S2TZK9_9BILA</name>
<evidence type="ECO:0000313" key="4">
    <source>
        <dbReference type="Proteomes" id="UP000676336"/>
    </source>
</evidence>
<dbReference type="Pfam" id="PF00789">
    <property type="entry name" value="UBX"/>
    <property type="match status" value="1"/>
</dbReference>
<dbReference type="InterPro" id="IPR001012">
    <property type="entry name" value="UBX_dom"/>
</dbReference>
<feature type="domain" description="UBX" evidence="1">
    <location>
        <begin position="2"/>
        <end position="50"/>
    </location>
</feature>
<dbReference type="InterPro" id="IPR029071">
    <property type="entry name" value="Ubiquitin-like_domsf"/>
</dbReference>
<feature type="non-terminal residue" evidence="2">
    <location>
        <position position="1"/>
    </location>
</feature>
<dbReference type="Proteomes" id="UP000681720">
    <property type="component" value="Unassembled WGS sequence"/>
</dbReference>
<gene>
    <name evidence="3" type="ORF">GIL414_LOCUS80133</name>
    <name evidence="2" type="ORF">SMN809_LOCUS26467</name>
</gene>
<evidence type="ECO:0000313" key="2">
    <source>
        <dbReference type="EMBL" id="CAF4309231.1"/>
    </source>
</evidence>
<protein>
    <recommendedName>
        <fullName evidence="1">UBX domain-containing protein</fullName>
    </recommendedName>
</protein>
<proteinExistence type="predicted"/>
<dbReference type="AlphaFoldDB" id="A0A8S2TZK9"/>
<dbReference type="Proteomes" id="UP000676336">
    <property type="component" value="Unassembled WGS sequence"/>
</dbReference>
<dbReference type="Gene3D" id="3.10.20.90">
    <property type="entry name" value="Phosphatidylinositol 3-kinase Catalytic Subunit, Chain A, domain 1"/>
    <property type="match status" value="1"/>
</dbReference>
<dbReference type="EMBL" id="CAJOBI010037863">
    <property type="protein sequence ID" value="CAF4309231.1"/>
    <property type="molecule type" value="Genomic_DNA"/>
</dbReference>
<comment type="caution">
    <text evidence="2">The sequence shown here is derived from an EMBL/GenBank/DDBJ whole genome shotgun (WGS) entry which is preliminary data.</text>
</comment>
<evidence type="ECO:0000259" key="1">
    <source>
        <dbReference type="Pfam" id="PF00789"/>
    </source>
</evidence>
<dbReference type="EMBL" id="CAJOBJ010354109">
    <property type="protein sequence ID" value="CAF5212011.1"/>
    <property type="molecule type" value="Genomic_DNA"/>
</dbReference>
<sequence>VLFDYLTTHGRMLGEYKLLTTYPKRDLASLNASDTFEQLKLYPQEQLILESL</sequence>
<organism evidence="2 4">
    <name type="scientific">Rotaria magnacalcarata</name>
    <dbReference type="NCBI Taxonomy" id="392030"/>
    <lineage>
        <taxon>Eukaryota</taxon>
        <taxon>Metazoa</taxon>
        <taxon>Spiralia</taxon>
        <taxon>Gnathifera</taxon>
        <taxon>Rotifera</taxon>
        <taxon>Eurotatoria</taxon>
        <taxon>Bdelloidea</taxon>
        <taxon>Philodinida</taxon>
        <taxon>Philodinidae</taxon>
        <taxon>Rotaria</taxon>
    </lineage>
</organism>
<accession>A0A8S2TZK9</accession>
<evidence type="ECO:0000313" key="3">
    <source>
        <dbReference type="EMBL" id="CAF5212011.1"/>
    </source>
</evidence>